<dbReference type="Proteomes" id="UP001180729">
    <property type="component" value="Unassembled WGS sequence"/>
</dbReference>
<evidence type="ECO:0000313" key="2">
    <source>
        <dbReference type="EMBL" id="MDT0249150.1"/>
    </source>
</evidence>
<dbReference type="AlphaFoldDB" id="A0A0X8K173"/>
<gene>
    <name evidence="2" type="ORF">RMW62_08640</name>
</gene>
<sequence length="66" mass="7371">MTAQNSTGFDWPARSANKIWLGVCGGLANKWNVNAWLVRAAFFFFVVPLGYVYYLGAQNMPDPATR</sequence>
<feature type="domain" description="Phage shock protein PspC N-terminal" evidence="1">
    <location>
        <begin position="14"/>
        <end position="54"/>
    </location>
</feature>
<name>A0A0X8K173_9ACTO</name>
<comment type="caution">
    <text evidence="2">The sequence shown here is derived from an EMBL/GenBank/DDBJ whole genome shotgun (WGS) entry which is preliminary data.</text>
</comment>
<protein>
    <submittedName>
        <fullName evidence="2">PspC domain-containing protein</fullName>
    </submittedName>
</protein>
<proteinExistence type="predicted"/>
<dbReference type="RefSeq" id="WP_010613248.1">
    <property type="nucleotide sequence ID" value="NZ_CALJNX010000038.1"/>
</dbReference>
<organism evidence="2 3">
    <name type="scientific">Actinomyces oris</name>
    <dbReference type="NCBI Taxonomy" id="544580"/>
    <lineage>
        <taxon>Bacteria</taxon>
        <taxon>Bacillati</taxon>
        <taxon>Actinomycetota</taxon>
        <taxon>Actinomycetes</taxon>
        <taxon>Actinomycetales</taxon>
        <taxon>Actinomycetaceae</taxon>
        <taxon>Actinomyces</taxon>
    </lineage>
</organism>
<accession>A0A0X8K173</accession>
<dbReference type="KEGG" id="aos:AXE84_03850"/>
<dbReference type="EMBL" id="JAMZMH010000009">
    <property type="protein sequence ID" value="MDT0249150.1"/>
    <property type="molecule type" value="Genomic_DNA"/>
</dbReference>
<reference evidence="2" key="1">
    <citation type="submission" date="2022-06" db="EMBL/GenBank/DDBJ databases">
        <title>Draft Genome Sequences of Three Actinomyces oris Strains, Isolated from Healthy Human Feces.</title>
        <authorList>
            <person name="Ye Y."/>
            <person name="Liu C."/>
            <person name="Zhao J."/>
            <person name="Xu J."/>
            <person name="Huang H."/>
            <person name="Wang B."/>
            <person name="Wei J."/>
            <person name="Jing X."/>
        </authorList>
    </citation>
    <scope>NUCLEOTIDE SEQUENCE</scope>
    <source>
        <strain evidence="2">CNGBCC1803368</strain>
    </source>
</reference>
<evidence type="ECO:0000259" key="1">
    <source>
        <dbReference type="Pfam" id="PF04024"/>
    </source>
</evidence>
<evidence type="ECO:0000313" key="3">
    <source>
        <dbReference type="Proteomes" id="UP001180729"/>
    </source>
</evidence>
<dbReference type="InterPro" id="IPR007168">
    <property type="entry name" value="Phageshock_PspC_N"/>
</dbReference>
<dbReference type="Pfam" id="PF04024">
    <property type="entry name" value="PspC"/>
    <property type="match status" value="1"/>
</dbReference>